<dbReference type="Gene3D" id="2.40.10.10">
    <property type="entry name" value="Trypsin-like serine proteases"/>
    <property type="match status" value="1"/>
</dbReference>
<dbReference type="AlphaFoldDB" id="A0A6A5BQX2"/>
<dbReference type="Proteomes" id="UP000444721">
    <property type="component" value="Unassembled WGS sequence"/>
</dbReference>
<dbReference type="Pfam" id="PF00089">
    <property type="entry name" value="Trypsin"/>
    <property type="match status" value="2"/>
</dbReference>
<accession>A0A6A5BQX2</accession>
<dbReference type="EMBL" id="VFQX01000037">
    <property type="protein sequence ID" value="KAF0976661.1"/>
    <property type="molecule type" value="Genomic_DNA"/>
</dbReference>
<dbReference type="PROSITE" id="PS00135">
    <property type="entry name" value="TRYPSIN_SER"/>
    <property type="match status" value="1"/>
</dbReference>
<keyword evidence="1" id="KW-1015">Disulfide bond</keyword>
<dbReference type="InterPro" id="IPR001254">
    <property type="entry name" value="Trypsin_dom"/>
</dbReference>
<dbReference type="PROSITE" id="PS50240">
    <property type="entry name" value="TRYPSIN_DOM"/>
    <property type="match status" value="1"/>
</dbReference>
<evidence type="ECO:0000256" key="4">
    <source>
        <dbReference type="SAM" id="Phobius"/>
    </source>
</evidence>
<dbReference type="OMA" id="PRTWNTF"/>
<keyword evidence="2" id="KW-0645">Protease</keyword>
<keyword evidence="4" id="KW-0472">Membrane</keyword>
<evidence type="ECO:0000259" key="5">
    <source>
        <dbReference type="PROSITE" id="PS50240"/>
    </source>
</evidence>
<dbReference type="InterPro" id="IPR051487">
    <property type="entry name" value="Ser/Thr_Proteases_Immune/Dev"/>
</dbReference>
<dbReference type="GeneID" id="68111778"/>
<dbReference type="InterPro" id="IPR033116">
    <property type="entry name" value="TRYPSIN_SER"/>
</dbReference>
<feature type="region of interest" description="Disordered" evidence="3">
    <location>
        <begin position="75"/>
        <end position="94"/>
    </location>
</feature>
<name>A0A6A5BQX2_NAEFO</name>
<dbReference type="VEuPathDB" id="AmoebaDB:NF0114820"/>
<dbReference type="SMART" id="SM00020">
    <property type="entry name" value="Tryp_SPc"/>
    <property type="match status" value="1"/>
</dbReference>
<evidence type="ECO:0000256" key="1">
    <source>
        <dbReference type="ARBA" id="ARBA00023157"/>
    </source>
</evidence>
<dbReference type="InterPro" id="IPR001314">
    <property type="entry name" value="Peptidase_S1A"/>
</dbReference>
<dbReference type="InterPro" id="IPR043504">
    <property type="entry name" value="Peptidase_S1_PA_chymotrypsin"/>
</dbReference>
<dbReference type="GO" id="GO:0006508">
    <property type="term" value="P:proteolysis"/>
    <property type="evidence" value="ECO:0007669"/>
    <property type="project" value="UniProtKB-KW"/>
</dbReference>
<sequence length="315" mass="34728">MDNREFPFMASMQYQPSIGRDPYHRCGGTIIAKRWILTAAHCVVLSGNVIPSEKLSVMVGSYRLSTCSLEGFHDEEQMNSGTTTTSTTTTSSSSTTMTRKTQFRFWNCVRARVKQAHVHPHYSDAFAANDVSLLELYEDLPFSSSIQPIALTLRRPSFGTQHMVTGWGYYSGANKVSDYMRKGFVPIVPDSECNELRLGMATSRGQTCAGAGKGVDTCAGDSGGPLFFVQNGIYTQTGLTSYGPDKCGVEESYSNRGVYTSVDFHQQWIMSLTNLTSSGNFTKFEMHAVGEAPSTRYSSTLVMGVLLFFWVVLVQ</sequence>
<dbReference type="VEuPathDB" id="AmoebaDB:FDP41_004560"/>
<keyword evidence="4" id="KW-1133">Transmembrane helix</keyword>
<gene>
    <name evidence="6" type="ORF">FDP41_004560</name>
</gene>
<dbReference type="InterPro" id="IPR018114">
    <property type="entry name" value="TRYPSIN_HIS"/>
</dbReference>
<keyword evidence="2" id="KW-0378">Hydrolase</keyword>
<dbReference type="OrthoDB" id="5565075at2759"/>
<dbReference type="PROSITE" id="PS00134">
    <property type="entry name" value="TRYPSIN_HIS"/>
    <property type="match status" value="1"/>
</dbReference>
<evidence type="ECO:0000256" key="3">
    <source>
        <dbReference type="SAM" id="MobiDB-lite"/>
    </source>
</evidence>
<feature type="transmembrane region" description="Helical" evidence="4">
    <location>
        <begin position="297"/>
        <end position="314"/>
    </location>
</feature>
<dbReference type="PRINTS" id="PR00722">
    <property type="entry name" value="CHYMOTRYPSIN"/>
</dbReference>
<keyword evidence="2" id="KW-0720">Serine protease</keyword>
<dbReference type="CDD" id="cd00190">
    <property type="entry name" value="Tryp_SPc"/>
    <property type="match status" value="1"/>
</dbReference>
<feature type="domain" description="Peptidase S1" evidence="5">
    <location>
        <begin position="1"/>
        <end position="274"/>
    </location>
</feature>
<dbReference type="VEuPathDB" id="AmoebaDB:NfTy_082640"/>
<evidence type="ECO:0000256" key="2">
    <source>
        <dbReference type="RuleBase" id="RU363034"/>
    </source>
</evidence>
<feature type="compositionally biased region" description="Low complexity" evidence="3">
    <location>
        <begin position="82"/>
        <end position="94"/>
    </location>
</feature>
<protein>
    <recommendedName>
        <fullName evidence="5">Peptidase S1 domain-containing protein</fullName>
    </recommendedName>
</protein>
<keyword evidence="7" id="KW-1185">Reference proteome</keyword>
<proteinExistence type="predicted"/>
<comment type="caution">
    <text evidence="6">The sequence shown here is derived from an EMBL/GenBank/DDBJ whole genome shotgun (WGS) entry which is preliminary data.</text>
</comment>
<dbReference type="SUPFAM" id="SSF50494">
    <property type="entry name" value="Trypsin-like serine proteases"/>
    <property type="match status" value="1"/>
</dbReference>
<dbReference type="InterPro" id="IPR009003">
    <property type="entry name" value="Peptidase_S1_PA"/>
</dbReference>
<reference evidence="6 7" key="1">
    <citation type="journal article" date="2019" name="Sci. Rep.">
        <title>Nanopore sequencing improves the draft genome of the human pathogenic amoeba Naegleria fowleri.</title>
        <authorList>
            <person name="Liechti N."/>
            <person name="Schurch N."/>
            <person name="Bruggmann R."/>
            <person name="Wittwer M."/>
        </authorList>
    </citation>
    <scope>NUCLEOTIDE SEQUENCE [LARGE SCALE GENOMIC DNA]</scope>
    <source>
        <strain evidence="6 7">ATCC 30894</strain>
    </source>
</reference>
<evidence type="ECO:0000313" key="7">
    <source>
        <dbReference type="Proteomes" id="UP000444721"/>
    </source>
</evidence>
<evidence type="ECO:0000313" key="6">
    <source>
        <dbReference type="EMBL" id="KAF0976661.1"/>
    </source>
</evidence>
<dbReference type="RefSeq" id="XP_044561374.1">
    <property type="nucleotide sequence ID" value="XM_044707988.1"/>
</dbReference>
<keyword evidence="4" id="KW-0812">Transmembrane</keyword>
<dbReference type="GO" id="GO:0004252">
    <property type="term" value="F:serine-type endopeptidase activity"/>
    <property type="evidence" value="ECO:0007669"/>
    <property type="project" value="InterPro"/>
</dbReference>
<dbReference type="PANTHER" id="PTHR24256">
    <property type="entry name" value="TRYPTASE-RELATED"/>
    <property type="match status" value="1"/>
</dbReference>
<organism evidence="6 7">
    <name type="scientific">Naegleria fowleri</name>
    <name type="common">Brain eating amoeba</name>
    <dbReference type="NCBI Taxonomy" id="5763"/>
    <lineage>
        <taxon>Eukaryota</taxon>
        <taxon>Discoba</taxon>
        <taxon>Heterolobosea</taxon>
        <taxon>Tetramitia</taxon>
        <taxon>Eutetramitia</taxon>
        <taxon>Vahlkampfiidae</taxon>
        <taxon>Naegleria</taxon>
    </lineage>
</organism>